<dbReference type="Gene3D" id="2.40.170.20">
    <property type="entry name" value="TonB-dependent receptor, beta-barrel domain"/>
    <property type="match status" value="1"/>
</dbReference>
<keyword evidence="6 8" id="KW-0472">Membrane</keyword>
<dbReference type="SUPFAM" id="SSF56935">
    <property type="entry name" value="Porins"/>
    <property type="match status" value="1"/>
</dbReference>
<evidence type="ECO:0000256" key="3">
    <source>
        <dbReference type="ARBA" id="ARBA00022452"/>
    </source>
</evidence>
<feature type="signal peptide" evidence="10">
    <location>
        <begin position="1"/>
        <end position="21"/>
    </location>
</feature>
<dbReference type="Pfam" id="PF07715">
    <property type="entry name" value="Plug"/>
    <property type="match status" value="1"/>
</dbReference>
<dbReference type="InterPro" id="IPR012910">
    <property type="entry name" value="Plug_dom"/>
</dbReference>
<evidence type="ECO:0000313" key="13">
    <source>
        <dbReference type="EMBL" id="MDT7831466.1"/>
    </source>
</evidence>
<accession>A0ABU3LDT9</accession>
<keyword evidence="10" id="KW-0732">Signal</keyword>
<dbReference type="Pfam" id="PF00593">
    <property type="entry name" value="TonB_dep_Rec_b-barrel"/>
    <property type="match status" value="1"/>
</dbReference>
<dbReference type="NCBIfam" id="TIGR04057">
    <property type="entry name" value="SusC_RagA_signa"/>
    <property type="match status" value="1"/>
</dbReference>
<dbReference type="SUPFAM" id="SSF49464">
    <property type="entry name" value="Carboxypeptidase regulatory domain-like"/>
    <property type="match status" value="1"/>
</dbReference>
<keyword evidence="14" id="KW-1185">Reference proteome</keyword>
<evidence type="ECO:0000256" key="9">
    <source>
        <dbReference type="RuleBase" id="RU003357"/>
    </source>
</evidence>
<dbReference type="InterPro" id="IPR037066">
    <property type="entry name" value="Plug_dom_sf"/>
</dbReference>
<evidence type="ECO:0000313" key="14">
    <source>
        <dbReference type="Proteomes" id="UP001257277"/>
    </source>
</evidence>
<dbReference type="InterPro" id="IPR023996">
    <property type="entry name" value="TonB-dep_OMP_SusC/RagA"/>
</dbReference>
<evidence type="ECO:0000256" key="6">
    <source>
        <dbReference type="ARBA" id="ARBA00023136"/>
    </source>
</evidence>
<dbReference type="Pfam" id="PF13715">
    <property type="entry name" value="CarbopepD_reg_2"/>
    <property type="match status" value="1"/>
</dbReference>
<evidence type="ECO:0000256" key="2">
    <source>
        <dbReference type="ARBA" id="ARBA00022448"/>
    </source>
</evidence>
<keyword evidence="5 9" id="KW-0798">TonB box</keyword>
<dbReference type="PROSITE" id="PS52016">
    <property type="entry name" value="TONB_DEPENDENT_REC_3"/>
    <property type="match status" value="1"/>
</dbReference>
<organism evidence="13 14">
    <name type="scientific">Asprobacillus argus</name>
    <dbReference type="NCBI Taxonomy" id="3076534"/>
    <lineage>
        <taxon>Bacteria</taxon>
        <taxon>Pseudomonadati</taxon>
        <taxon>Bacteroidota</taxon>
        <taxon>Flavobacteriia</taxon>
        <taxon>Flavobacteriales</taxon>
        <taxon>Flavobacteriaceae</taxon>
        <taxon>Asprobacillus</taxon>
    </lineage>
</organism>
<comment type="subcellular location">
    <subcellularLocation>
        <location evidence="1 8">Cell outer membrane</location>
        <topology evidence="1 8">Multi-pass membrane protein</topology>
    </subcellularLocation>
</comment>
<evidence type="ECO:0000256" key="4">
    <source>
        <dbReference type="ARBA" id="ARBA00022692"/>
    </source>
</evidence>
<dbReference type="InterPro" id="IPR000531">
    <property type="entry name" value="Beta-barrel_TonB"/>
</dbReference>
<proteinExistence type="inferred from homology"/>
<keyword evidence="13" id="KW-0675">Receptor</keyword>
<comment type="caution">
    <text evidence="13">The sequence shown here is derived from an EMBL/GenBank/DDBJ whole genome shotgun (WGS) entry which is preliminary data.</text>
</comment>
<dbReference type="InterPro" id="IPR036942">
    <property type="entry name" value="Beta-barrel_TonB_sf"/>
</dbReference>
<feature type="chain" id="PRO_5045253438" evidence="10">
    <location>
        <begin position="22"/>
        <end position="1027"/>
    </location>
</feature>
<keyword evidence="7 8" id="KW-0998">Cell outer membrane</keyword>
<evidence type="ECO:0000259" key="11">
    <source>
        <dbReference type="Pfam" id="PF00593"/>
    </source>
</evidence>
<dbReference type="RefSeq" id="WP_349240710.1">
    <property type="nucleotide sequence ID" value="NZ_JAVTTO010000001.1"/>
</dbReference>
<protein>
    <submittedName>
        <fullName evidence="13">TonB-dependent receptor</fullName>
    </submittedName>
</protein>
<keyword evidence="4 8" id="KW-0812">Transmembrane</keyword>
<evidence type="ECO:0000256" key="5">
    <source>
        <dbReference type="ARBA" id="ARBA00023077"/>
    </source>
</evidence>
<dbReference type="InterPro" id="IPR039426">
    <property type="entry name" value="TonB-dep_rcpt-like"/>
</dbReference>
<evidence type="ECO:0000256" key="7">
    <source>
        <dbReference type="ARBA" id="ARBA00023237"/>
    </source>
</evidence>
<keyword evidence="3 8" id="KW-1134">Transmembrane beta strand</keyword>
<feature type="domain" description="TonB-dependent receptor-like beta-barrel" evidence="11">
    <location>
        <begin position="425"/>
        <end position="786"/>
    </location>
</feature>
<sequence>MKLKFKLTFLLVMLLNISMFAQQEFTVKGVVTSKADNSELPGVTILVKGTTRGYTTGLDGTFEIKVKTGDVLVFSFLGFSSQTITITNQTTLNVALVEDANLLDEIVVVGYGTQKKSHLTGAISKVVNEKLDQIGVSRVDDALVGQVSGVNIQATEGEAGSAPTIRIRGTGSINGNSGPLVVIDGVPVDEEFLGSLDMNDIASFEVLKDAASSAIYGSRGGNGVIIITTKSGKEGKTIFNYNTYTGYKTARQSDAYYFSVAETAAAELAATGSISDRTRYKQLIGVDNEWQNIIFNGGVITNHSFSARGGDKKTKASFGMNYLLDEGVLLTDNYDKLSLRLKLDHKINKRLTVGVNVTPSFTSKRRFDGSTHDILRQPPWLPLYLDARTIQFVNRTRDGGKYANVQIGDYAIQRMFDDFDLTTGAPVPNGGSGLDISNTSNTNPGAKVLERYRIERRKQFRGSFYAKYKINDNLRFKTTVSGNFQFNKNTRYQGVESSRNGAAAARLDSVYQKTARFVVDNVLTYDKAFGKHQVNAVLGTSAEQRTRTFESVQGTGYTNDGTPFIDAAASITDRNYYRWERTLLSFFGRVNYVYNDKYLASFSYRRDGSSVFGPNVKYGNFTAISLGWNIYKEDFLKDSDIVNYLKFRVSYGVTGNNDFRTGNPLVDNYPYLAILDNTTTTVSGGNPALIVNPLNIANPDITWERQIEFNPAIDFGLFDNIISGSIDYYTRTSDQLLLYNPVSGTTGFSNALVNLGKVRNSGVELELRSRNVSNADFKWTSTLIASKNKNELKDFADSNGLIQNVDSKRAAEWINLEGNPISSFYGWVVDREIPLEYIANPYHPVGGQAQDVYVRDLNGDGLIDDDDKTILGSPYPDLVWSFANNFKIGNVDVSFMIQGSHGAEVRNMGDQYLFNHFNSSQDFISSTPNQEFIKQKIFTNSIIQDASYIALRNVNVGYNLTDGILSKLKLSNARIYMAAQNLLYITASGYTGFNPESINNTSATTYGYQRAGSPVFSTVSLGVNVQF</sequence>
<keyword evidence="2 8" id="KW-0813">Transport</keyword>
<comment type="similarity">
    <text evidence="8 9">Belongs to the TonB-dependent receptor family.</text>
</comment>
<evidence type="ECO:0000259" key="12">
    <source>
        <dbReference type="Pfam" id="PF07715"/>
    </source>
</evidence>
<dbReference type="Gene3D" id="2.170.130.10">
    <property type="entry name" value="TonB-dependent receptor, plug domain"/>
    <property type="match status" value="1"/>
</dbReference>
<dbReference type="Gene3D" id="2.60.40.1120">
    <property type="entry name" value="Carboxypeptidase-like, regulatory domain"/>
    <property type="match status" value="1"/>
</dbReference>
<reference evidence="13 14" key="1">
    <citation type="submission" date="2023-09" db="EMBL/GenBank/DDBJ databases">
        <title>Novel taxa isolated from Blanes Bay.</title>
        <authorList>
            <person name="Rey-Velasco X."/>
            <person name="Lucena T."/>
        </authorList>
    </citation>
    <scope>NUCLEOTIDE SEQUENCE [LARGE SCALE GENOMIC DNA]</scope>
    <source>
        <strain evidence="13 14">S356</strain>
    </source>
</reference>
<dbReference type="Proteomes" id="UP001257277">
    <property type="component" value="Unassembled WGS sequence"/>
</dbReference>
<evidence type="ECO:0000256" key="1">
    <source>
        <dbReference type="ARBA" id="ARBA00004571"/>
    </source>
</evidence>
<dbReference type="InterPro" id="IPR008969">
    <property type="entry name" value="CarboxyPept-like_regulatory"/>
</dbReference>
<name>A0ABU3LDT9_9FLAO</name>
<feature type="domain" description="TonB-dependent receptor plug" evidence="12">
    <location>
        <begin position="116"/>
        <end position="224"/>
    </location>
</feature>
<gene>
    <name evidence="13" type="ORF">RQM59_03685</name>
</gene>
<dbReference type="InterPro" id="IPR023997">
    <property type="entry name" value="TonB-dep_OMP_SusC/RagA_CS"/>
</dbReference>
<evidence type="ECO:0000256" key="8">
    <source>
        <dbReference type="PROSITE-ProRule" id="PRU01360"/>
    </source>
</evidence>
<dbReference type="NCBIfam" id="TIGR04056">
    <property type="entry name" value="OMP_RagA_SusC"/>
    <property type="match status" value="1"/>
</dbReference>
<evidence type="ECO:0000256" key="10">
    <source>
        <dbReference type="SAM" id="SignalP"/>
    </source>
</evidence>
<dbReference type="EMBL" id="JAVTTO010000001">
    <property type="protein sequence ID" value="MDT7831466.1"/>
    <property type="molecule type" value="Genomic_DNA"/>
</dbReference>